<dbReference type="FunFam" id="3.40.50.2000:FF:000071">
    <property type="entry name" value="Glycosyltransferase"/>
    <property type="match status" value="1"/>
</dbReference>
<evidence type="ECO:0000256" key="2">
    <source>
        <dbReference type="ARBA" id="ARBA00022676"/>
    </source>
</evidence>
<dbReference type="PANTHER" id="PTHR48047:SF81">
    <property type="entry name" value="GLYCOSYLTRANSFERASE"/>
    <property type="match status" value="1"/>
</dbReference>
<dbReference type="GO" id="GO:0035251">
    <property type="term" value="F:UDP-glucosyltransferase activity"/>
    <property type="evidence" value="ECO:0007669"/>
    <property type="project" value="TreeGrafter"/>
</dbReference>
<dbReference type="FunFam" id="3.40.50.2000:FF:000047">
    <property type="entry name" value="Glycosyltransferase"/>
    <property type="match status" value="1"/>
</dbReference>
<accession>A0A2N9IVK8</accession>
<dbReference type="SUPFAM" id="SSF53756">
    <property type="entry name" value="UDP-Glycosyltransferase/glycogen phosphorylase"/>
    <property type="match status" value="1"/>
</dbReference>
<dbReference type="CDD" id="cd03784">
    <property type="entry name" value="GT1_Gtf-like"/>
    <property type="match status" value="1"/>
</dbReference>
<protein>
    <recommendedName>
        <fullName evidence="5">Glycosyltransferase</fullName>
    </recommendedName>
</protein>
<sequence>MGGHLIPMIDVARVFASHGVKSTIVTTPHNALLFQNPIHRDQELGHDISFHTLNFPAEEFGLPEGCENELTTNSTIMLMKLHNAVMKLQDQLEQLLRETKPDCLVSDGVYPLTADVANGLGIPRIVFDGTGCFSHCIKESLRRYVPYEKVASDTEAFVLPGLPDKIELKKSMLPEYAKNPNHVFALSLKAGIESELRSYGAVVNSFQDLEIAYADFYEKEMGRKVWQIGPVSLCNKSNMDKIDRGIKVSIDEYTCLNWLDSKEHESVLYISFGSLPRLSRSQLLEIAYGLEASDHPFIWVVGRVLKSSDGEVEEEELLPVGFEERVMKSKKGLIIQGWAPQLLILEHLAVGAFMNHCGWNSIMEGVSAGVPMITWPLGNEQFYNERLIIDVLKVGISIGYEDCVDWRAPPRVIVERDRVTKAVNRLLGSTEEIEVVEIRKQAKEFVEKAKRAVEKGGSSYNNIVALIKELKSLRKINEN</sequence>
<dbReference type="AlphaFoldDB" id="A0A2N9IVK8"/>
<keyword evidence="2" id="KW-0328">Glycosyltransferase</keyword>
<proteinExistence type="inferred from homology"/>
<organism evidence="4">
    <name type="scientific">Fagus sylvatica</name>
    <name type="common">Beechnut</name>
    <dbReference type="NCBI Taxonomy" id="28930"/>
    <lineage>
        <taxon>Eukaryota</taxon>
        <taxon>Viridiplantae</taxon>
        <taxon>Streptophyta</taxon>
        <taxon>Embryophyta</taxon>
        <taxon>Tracheophyta</taxon>
        <taxon>Spermatophyta</taxon>
        <taxon>Magnoliopsida</taxon>
        <taxon>eudicotyledons</taxon>
        <taxon>Gunneridae</taxon>
        <taxon>Pentapetalae</taxon>
        <taxon>rosids</taxon>
        <taxon>fabids</taxon>
        <taxon>Fagales</taxon>
        <taxon>Fagaceae</taxon>
        <taxon>Fagus</taxon>
    </lineage>
</organism>
<evidence type="ECO:0008006" key="5">
    <source>
        <dbReference type="Google" id="ProtNLM"/>
    </source>
</evidence>
<dbReference type="Pfam" id="PF00201">
    <property type="entry name" value="UDPGT"/>
    <property type="match status" value="1"/>
</dbReference>
<dbReference type="InterPro" id="IPR002213">
    <property type="entry name" value="UDP_glucos_trans"/>
</dbReference>
<dbReference type="PANTHER" id="PTHR48047">
    <property type="entry name" value="GLYCOSYLTRANSFERASE"/>
    <property type="match status" value="1"/>
</dbReference>
<name>A0A2N9IVK8_FAGSY</name>
<evidence type="ECO:0000256" key="1">
    <source>
        <dbReference type="ARBA" id="ARBA00009995"/>
    </source>
</evidence>
<comment type="similarity">
    <text evidence="1">Belongs to the UDP-glycosyltransferase family.</text>
</comment>
<gene>
    <name evidence="4" type="ORF">FSB_LOCUS56287</name>
</gene>
<evidence type="ECO:0000256" key="3">
    <source>
        <dbReference type="ARBA" id="ARBA00022679"/>
    </source>
</evidence>
<dbReference type="EMBL" id="OIVN01006230">
    <property type="protein sequence ID" value="SPD28405.1"/>
    <property type="molecule type" value="Genomic_DNA"/>
</dbReference>
<evidence type="ECO:0000313" key="4">
    <source>
        <dbReference type="EMBL" id="SPD28405.1"/>
    </source>
</evidence>
<dbReference type="Gene3D" id="3.40.50.2000">
    <property type="entry name" value="Glycogen Phosphorylase B"/>
    <property type="match status" value="2"/>
</dbReference>
<reference evidence="4" key="1">
    <citation type="submission" date="2018-02" db="EMBL/GenBank/DDBJ databases">
        <authorList>
            <person name="Cohen D.B."/>
            <person name="Kent A.D."/>
        </authorList>
    </citation>
    <scope>NUCLEOTIDE SEQUENCE</scope>
</reference>
<keyword evidence="3" id="KW-0808">Transferase</keyword>